<evidence type="ECO:0000313" key="1">
    <source>
        <dbReference type="Proteomes" id="UP000887561"/>
    </source>
</evidence>
<reference evidence="2" key="1">
    <citation type="submission" date="2022-11" db="UniProtKB">
        <authorList>
            <consortium name="WormBaseParasite"/>
        </authorList>
    </citation>
    <scope>IDENTIFICATION</scope>
</reference>
<name>A0A915MHA1_MELJA</name>
<proteinExistence type="predicted"/>
<sequence length="112" mass="13081">MEKPRTFDNYDAMVNEAINYLKHPLENSLNENLIDGFVKRVEDALQGRTLLYVRMIGLGSMYGHLDHYDYEDSEIGKTERKILIEKLDDDYKKKYLKSSQITAIFQFALGLL</sequence>
<accession>A0A915MHA1</accession>
<protein>
    <submittedName>
        <fullName evidence="2">Phage protein</fullName>
    </submittedName>
</protein>
<organism evidence="1 2">
    <name type="scientific">Meloidogyne javanica</name>
    <name type="common">Root-knot nematode worm</name>
    <dbReference type="NCBI Taxonomy" id="6303"/>
    <lineage>
        <taxon>Eukaryota</taxon>
        <taxon>Metazoa</taxon>
        <taxon>Ecdysozoa</taxon>
        <taxon>Nematoda</taxon>
        <taxon>Chromadorea</taxon>
        <taxon>Rhabditida</taxon>
        <taxon>Tylenchina</taxon>
        <taxon>Tylenchomorpha</taxon>
        <taxon>Tylenchoidea</taxon>
        <taxon>Meloidogynidae</taxon>
        <taxon>Meloidogyninae</taxon>
        <taxon>Meloidogyne</taxon>
        <taxon>Meloidogyne incognita group</taxon>
    </lineage>
</organism>
<dbReference type="Proteomes" id="UP000887561">
    <property type="component" value="Unplaced"/>
</dbReference>
<dbReference type="AlphaFoldDB" id="A0A915MHA1"/>
<dbReference type="WBParaSite" id="scaffold39075_cov294.g23540">
    <property type="protein sequence ID" value="scaffold39075_cov294.g23540"/>
    <property type="gene ID" value="scaffold39075_cov294.g23540"/>
</dbReference>
<evidence type="ECO:0000313" key="2">
    <source>
        <dbReference type="WBParaSite" id="scaffold39075_cov294.g23540"/>
    </source>
</evidence>
<keyword evidence="1" id="KW-1185">Reference proteome</keyword>